<sequence length="424" mass="45291">MPSAKVRRPKSRRALLREVTLRNPMLALALVLSVVATGGAESGEISGGVVKVGVLTDMSGPYADNVGAGSILAAQMAAEDFGGTVNGARIEIVSADHQNKADVGAALARRWYDQDGVDTITEVVSSGVALAVQAISREKRRVFLATGPGTPDLTGKNCSPVGVHWAYDNYALGNVVAGAAVRRGLKNWFFLTADYSFGHALEEQAARVVKANGGTVKGSVRHPLGTADFSSYLLQAQGSGAEVIGLANAGTDFINAEKQADEFGIKAGGQKLAALLVNLPDIHALGLDKAQGLLLADSFYWDRDDATRAWSKRFMARFDGRAPGSLQAAVYGAVTHYLKAVRAAGTDEAEAVMAQMRQMPINDFYTRDAHLRRDGRVVRDMYLLQVKSPAESRYPWDYNRVVETVPGDRAFRPEAEGGCPLVTP</sequence>
<name>A0A6B9G3C7_9HYPH</name>
<dbReference type="KEGG" id="mmes:MMSR116_08790"/>
<keyword evidence="3" id="KW-0029">Amino-acid transport</keyword>
<dbReference type="SUPFAM" id="SSF53822">
    <property type="entry name" value="Periplasmic binding protein-like I"/>
    <property type="match status" value="1"/>
</dbReference>
<dbReference type="PANTHER" id="PTHR30483:SF6">
    <property type="entry name" value="PERIPLASMIC BINDING PROTEIN OF ABC TRANSPORTER FOR NATURAL AMINO ACIDS"/>
    <property type="match status" value="1"/>
</dbReference>
<dbReference type="InterPro" id="IPR028082">
    <property type="entry name" value="Peripla_BP_I"/>
</dbReference>
<dbReference type="AlphaFoldDB" id="A0A6B9G3C7"/>
<evidence type="ECO:0000313" key="6">
    <source>
        <dbReference type="Proteomes" id="UP000012488"/>
    </source>
</evidence>
<evidence type="ECO:0000313" key="5">
    <source>
        <dbReference type="EMBL" id="QGY06095.1"/>
    </source>
</evidence>
<dbReference type="GO" id="GO:0006865">
    <property type="term" value="P:amino acid transport"/>
    <property type="evidence" value="ECO:0007669"/>
    <property type="project" value="UniProtKB-KW"/>
</dbReference>
<proteinExistence type="inferred from homology"/>
<feature type="domain" description="Leucine-binding protein" evidence="4">
    <location>
        <begin position="50"/>
        <end position="387"/>
    </location>
</feature>
<keyword evidence="3" id="KW-0813">Transport</keyword>
<dbReference type="EMBL" id="CP043538">
    <property type="protein sequence ID" value="QGY06095.1"/>
    <property type="molecule type" value="Genomic_DNA"/>
</dbReference>
<dbReference type="Proteomes" id="UP000012488">
    <property type="component" value="Chromosome"/>
</dbReference>
<keyword evidence="2" id="KW-0732">Signal</keyword>
<accession>A0A6B9G3C7</accession>
<dbReference type="PANTHER" id="PTHR30483">
    <property type="entry name" value="LEUCINE-SPECIFIC-BINDING PROTEIN"/>
    <property type="match status" value="1"/>
</dbReference>
<dbReference type="InterPro" id="IPR051010">
    <property type="entry name" value="BCAA_transport"/>
</dbReference>
<evidence type="ECO:0000256" key="1">
    <source>
        <dbReference type="ARBA" id="ARBA00010062"/>
    </source>
</evidence>
<evidence type="ECO:0000256" key="3">
    <source>
        <dbReference type="ARBA" id="ARBA00022970"/>
    </source>
</evidence>
<dbReference type="Gene3D" id="3.40.50.2300">
    <property type="match status" value="2"/>
</dbReference>
<dbReference type="CDD" id="cd06327">
    <property type="entry name" value="PBP1_SBP-like"/>
    <property type="match status" value="1"/>
</dbReference>
<dbReference type="OrthoDB" id="5794591at2"/>
<comment type="similarity">
    <text evidence="1">Belongs to the leucine-binding protein family.</text>
</comment>
<organism evidence="5 6">
    <name type="scientific">Methylobacterium mesophilicum SR1.6/6</name>
    <dbReference type="NCBI Taxonomy" id="908290"/>
    <lineage>
        <taxon>Bacteria</taxon>
        <taxon>Pseudomonadati</taxon>
        <taxon>Pseudomonadota</taxon>
        <taxon>Alphaproteobacteria</taxon>
        <taxon>Hyphomicrobiales</taxon>
        <taxon>Methylobacteriaceae</taxon>
        <taxon>Methylobacterium</taxon>
    </lineage>
</organism>
<reference evidence="5 6" key="2">
    <citation type="journal article" date="2013" name="Genome Announc.">
        <title>Draft Genome Sequence of Methylobacterium mesophilicum Strain SR1.6/6, Isolated from Citrus sinensis.</title>
        <authorList>
            <person name="Marinho Almeida D."/>
            <person name="Dini-Andreote F."/>
            <person name="Camargo Neves A.A."/>
            <person name="Juca Ramos R.T."/>
            <person name="Andreote F.D."/>
            <person name="Carneiro A.R."/>
            <person name="Oliveira de Souza Lima A."/>
            <person name="Caracciolo Gomes de Sa P.H."/>
            <person name="Ribeiro Barbosa M.S."/>
            <person name="Araujo W.L."/>
            <person name="Silva A."/>
        </authorList>
    </citation>
    <scope>NUCLEOTIDE SEQUENCE [LARGE SCALE GENOMIC DNA]</scope>
    <source>
        <strain evidence="5 6">SR1.6/6</strain>
    </source>
</reference>
<dbReference type="InterPro" id="IPR028081">
    <property type="entry name" value="Leu-bd"/>
</dbReference>
<dbReference type="Pfam" id="PF13458">
    <property type="entry name" value="Peripla_BP_6"/>
    <property type="match status" value="1"/>
</dbReference>
<protein>
    <submittedName>
        <fullName evidence="5">ABC transporter substrate-binding protein</fullName>
    </submittedName>
</protein>
<evidence type="ECO:0000259" key="4">
    <source>
        <dbReference type="Pfam" id="PF13458"/>
    </source>
</evidence>
<evidence type="ECO:0000256" key="2">
    <source>
        <dbReference type="ARBA" id="ARBA00022729"/>
    </source>
</evidence>
<reference evidence="5 6" key="1">
    <citation type="journal article" date="2012" name="Genet. Mol. Biol.">
        <title>Analysis of 16S rRNA and mxaF genes revealing insights into Methylobacterium niche-specific plant association.</title>
        <authorList>
            <person name="Dourado M.N."/>
            <person name="Andreote F.D."/>
            <person name="Dini-Andreote F."/>
            <person name="Conti R."/>
            <person name="Araujo J.M."/>
            <person name="Araujo W.L."/>
        </authorList>
    </citation>
    <scope>NUCLEOTIDE SEQUENCE [LARGE SCALE GENOMIC DNA]</scope>
    <source>
        <strain evidence="5 6">SR1.6/6</strain>
    </source>
</reference>
<gene>
    <name evidence="5" type="ORF">MMSR116_08790</name>
</gene>